<dbReference type="InterPro" id="IPR017689">
    <property type="entry name" value="BamD"/>
</dbReference>
<keyword evidence="3" id="KW-0998">Cell outer membrane</keyword>
<accession>A0A7Y2EEF8</accession>
<dbReference type="EMBL" id="JABDJR010000656">
    <property type="protein sequence ID" value="NNF08334.1"/>
    <property type="molecule type" value="Genomic_DNA"/>
</dbReference>
<proteinExistence type="predicted"/>
<keyword evidence="2" id="KW-0472">Membrane</keyword>
<dbReference type="NCBIfam" id="TIGR03302">
    <property type="entry name" value="OM_YfiO"/>
    <property type="match status" value="1"/>
</dbReference>
<dbReference type="SUPFAM" id="SSF48452">
    <property type="entry name" value="TPR-like"/>
    <property type="match status" value="1"/>
</dbReference>
<dbReference type="PROSITE" id="PS51257">
    <property type="entry name" value="PROKAR_LIPOPROTEIN"/>
    <property type="match status" value="1"/>
</dbReference>
<dbReference type="InterPro" id="IPR039565">
    <property type="entry name" value="BamD-like"/>
</dbReference>
<evidence type="ECO:0000256" key="2">
    <source>
        <dbReference type="ARBA" id="ARBA00023136"/>
    </source>
</evidence>
<comment type="caution">
    <text evidence="5">The sequence shown here is derived from an EMBL/GenBank/DDBJ whole genome shotgun (WGS) entry which is preliminary data.</text>
</comment>
<evidence type="ECO:0000256" key="3">
    <source>
        <dbReference type="ARBA" id="ARBA00023237"/>
    </source>
</evidence>
<name>A0A7Y2EEF8_UNCEI</name>
<dbReference type="Gene3D" id="1.25.40.10">
    <property type="entry name" value="Tetratricopeptide repeat domain"/>
    <property type="match status" value="1"/>
</dbReference>
<feature type="domain" description="Outer membrane lipoprotein BamD-like" evidence="4">
    <location>
        <begin position="49"/>
        <end position="186"/>
    </location>
</feature>
<organism evidence="5 6">
    <name type="scientific">Eiseniibacteriota bacterium</name>
    <dbReference type="NCBI Taxonomy" id="2212470"/>
    <lineage>
        <taxon>Bacteria</taxon>
        <taxon>Candidatus Eiseniibacteriota</taxon>
    </lineage>
</organism>
<evidence type="ECO:0000313" key="5">
    <source>
        <dbReference type="EMBL" id="NNF08334.1"/>
    </source>
</evidence>
<dbReference type="InterPro" id="IPR011990">
    <property type="entry name" value="TPR-like_helical_dom_sf"/>
</dbReference>
<protein>
    <submittedName>
        <fullName evidence="5">Outer membrane protein assembly factor BamD</fullName>
    </submittedName>
</protein>
<evidence type="ECO:0000313" key="6">
    <source>
        <dbReference type="Proteomes" id="UP000547674"/>
    </source>
</evidence>
<sequence length="272" mass="31161">MTLKMENRIYSALGLWMLLAVLSLSVGCAGSVPVLQLGETEGMDRVRSLYEQEEYARTVLGVGEFLSKHPGSKYREEAQFLRARANYEEGMYLETEEQLRRFLRDFPTGPYAEEANYYLGLALLSQARGIHQDQTEAEAAHVQFRSFLSRYPDSEFAEGAQKHIDNIRSRFAEKHFESGMVYHRQRTGFRAARFYFEERVIEVYPETTWAKLAMIKLAESYKKTGDWAEVAEWTGRYLSENPNGEDGDKANKLLAQAKEHLDRAASETPSSP</sequence>
<gene>
    <name evidence="5" type="primary">bamD</name>
    <name evidence="5" type="ORF">HKN21_16355</name>
</gene>
<evidence type="ECO:0000259" key="4">
    <source>
        <dbReference type="Pfam" id="PF13525"/>
    </source>
</evidence>
<dbReference type="Pfam" id="PF13525">
    <property type="entry name" value="YfiO"/>
    <property type="match status" value="1"/>
</dbReference>
<reference evidence="5 6" key="1">
    <citation type="submission" date="2020-03" db="EMBL/GenBank/DDBJ databases">
        <title>Metabolic flexibility allows generalist bacteria to become dominant in a frequently disturbed ecosystem.</title>
        <authorList>
            <person name="Chen Y.-J."/>
            <person name="Leung P.M."/>
            <person name="Bay S.K."/>
            <person name="Hugenholtz P."/>
            <person name="Kessler A.J."/>
            <person name="Shelley G."/>
            <person name="Waite D.W."/>
            <person name="Cook P.L."/>
            <person name="Greening C."/>
        </authorList>
    </citation>
    <scope>NUCLEOTIDE SEQUENCE [LARGE SCALE GENOMIC DNA]</scope>
    <source>
        <strain evidence="5">SS_bin_28</strain>
    </source>
</reference>
<dbReference type="Proteomes" id="UP000547674">
    <property type="component" value="Unassembled WGS sequence"/>
</dbReference>
<keyword evidence="1" id="KW-0732">Signal</keyword>
<dbReference type="AlphaFoldDB" id="A0A7Y2EEF8"/>
<evidence type="ECO:0000256" key="1">
    <source>
        <dbReference type="ARBA" id="ARBA00022729"/>
    </source>
</evidence>